<keyword evidence="13" id="KW-1185">Reference proteome</keyword>
<evidence type="ECO:0000256" key="10">
    <source>
        <dbReference type="ARBA" id="ARBA00047340"/>
    </source>
</evidence>
<dbReference type="NCBIfam" id="NF000996">
    <property type="entry name" value="PRK00105.1"/>
    <property type="match status" value="1"/>
</dbReference>
<dbReference type="PANTHER" id="PTHR43463:SF1">
    <property type="entry name" value="NICOTINATE-NUCLEOTIDE--DIMETHYLBENZIMIDAZOLE PHOSPHORIBOSYLTRANSFERASE"/>
    <property type="match status" value="1"/>
</dbReference>
<evidence type="ECO:0000313" key="12">
    <source>
        <dbReference type="EMBL" id="SDY65322.1"/>
    </source>
</evidence>
<comment type="pathway">
    <text evidence="2 11">Nucleoside biosynthesis; alpha-ribazole biosynthesis; alpha-ribazole from 5,6-dimethylbenzimidazole: step 1/2.</text>
</comment>
<dbReference type="UniPathway" id="UPA00061">
    <property type="reaction ID" value="UER00516"/>
</dbReference>
<dbReference type="Gene3D" id="3.40.50.10210">
    <property type="match status" value="1"/>
</dbReference>
<dbReference type="RefSeq" id="WP_093312073.1">
    <property type="nucleotide sequence ID" value="NZ_FNPV01000003.1"/>
</dbReference>
<keyword evidence="7 11" id="KW-0328">Glycosyltransferase</keyword>
<reference evidence="12 13" key="1">
    <citation type="submission" date="2016-10" db="EMBL/GenBank/DDBJ databases">
        <authorList>
            <person name="de Groot N.N."/>
        </authorList>
    </citation>
    <scope>NUCLEOTIDE SEQUENCE [LARGE SCALE GENOMIC DNA]</scope>
    <source>
        <strain evidence="12 13">APO</strain>
    </source>
</reference>
<dbReference type="NCBIfam" id="TIGR03160">
    <property type="entry name" value="cobT_DBIPRT"/>
    <property type="match status" value="1"/>
</dbReference>
<dbReference type="HAMAP" id="MF_00230">
    <property type="entry name" value="CobT"/>
    <property type="match status" value="1"/>
</dbReference>
<dbReference type="FunFam" id="3.40.50.10210:FF:000001">
    <property type="entry name" value="Nicotinate-nucleotide--dimethylbenzimidazole phosphoribosyltransferase"/>
    <property type="match status" value="1"/>
</dbReference>
<evidence type="ECO:0000313" key="13">
    <source>
        <dbReference type="Proteomes" id="UP000199230"/>
    </source>
</evidence>
<dbReference type="Proteomes" id="UP000199230">
    <property type="component" value="Unassembled WGS sequence"/>
</dbReference>
<dbReference type="Pfam" id="PF02277">
    <property type="entry name" value="DBI_PRT"/>
    <property type="match status" value="1"/>
</dbReference>
<comment type="function">
    <text evidence="1 11">Catalyzes the synthesis of alpha-ribazole-5'-phosphate from nicotinate mononucleotide (NAMN) and 5,6-dimethylbenzimidazole (DMB).</text>
</comment>
<evidence type="ECO:0000256" key="1">
    <source>
        <dbReference type="ARBA" id="ARBA00002197"/>
    </source>
</evidence>
<dbReference type="STRING" id="159292.SAMN05192546_103276"/>
<dbReference type="InterPro" id="IPR017846">
    <property type="entry name" value="Nict_dMeBzImd_PRibTrfase_bact"/>
</dbReference>
<dbReference type="OrthoDB" id="9781491at2"/>
<gene>
    <name evidence="11" type="primary">cobT</name>
    <name evidence="12" type="ORF">SAMN05192546_103276</name>
</gene>
<dbReference type="InterPro" id="IPR036087">
    <property type="entry name" value="Nict_dMeBzImd_PRibTrfase_sf"/>
</dbReference>
<evidence type="ECO:0000256" key="3">
    <source>
        <dbReference type="ARBA" id="ARBA00007110"/>
    </source>
</evidence>
<evidence type="ECO:0000256" key="9">
    <source>
        <dbReference type="ARBA" id="ARBA00030686"/>
    </source>
</evidence>
<dbReference type="AlphaFoldDB" id="A0A1H3LLL1"/>
<keyword evidence="6 11" id="KW-0169">Cobalamin biosynthesis</keyword>
<dbReference type="EC" id="2.4.2.21" evidence="4 11"/>
<dbReference type="InterPro" id="IPR023195">
    <property type="entry name" value="Nict_dMeBzImd_PRibTrfase_N"/>
</dbReference>
<dbReference type="PANTHER" id="PTHR43463">
    <property type="entry name" value="NICOTINATE-NUCLEOTIDE--DIMETHYLBENZIMIDAZOLE PHOSPHORIBOSYLTRANSFERASE"/>
    <property type="match status" value="1"/>
</dbReference>
<proteinExistence type="inferred from homology"/>
<comment type="similarity">
    <text evidence="3 11">Belongs to the CobT family.</text>
</comment>
<sequence length="349" mass="36278">MPSLKETIDQIQPLKKEAMDLCQKKLNNLTKPPGSLGVLEDIAIQLAGITGSTSPSVKNKTMLVMAGDHGVVAEGVSAFPQEVTPQMVLNFINGGAAINVFCRHAEAKVVVVDVGIVGDFTHPDLIQKKIKQGTDNIAAGPGMSYDEAVKAIEIGIEMAHEEVQQGAALLGAGEMGIGNTTPSSAILAACIDLPLEQIVGRGSGIQDEALTNKIRVIQQALDINQPDATDGVDLLAKVGGLEIAAMTGVMLGAAAHRVPVMVDGFIASAAALAASRICPKVTPYMIASHASMEPGHQHALRLLGLTPMLHMNMRLGEGTGAALAFHLVEASTRALEEMSTFADAGVTSS</sequence>
<dbReference type="GO" id="GO:0008939">
    <property type="term" value="F:nicotinate-nucleotide-dimethylbenzimidazole phosphoribosyltransferase activity"/>
    <property type="evidence" value="ECO:0007669"/>
    <property type="project" value="UniProtKB-UniRule"/>
</dbReference>
<keyword evidence="8 11" id="KW-0808">Transferase</keyword>
<protein>
    <recommendedName>
        <fullName evidence="5 11">Nicotinate-nucleotide--dimethylbenzimidazole phosphoribosyltransferase</fullName>
        <shortName evidence="11">NN:DBI PRT</shortName>
        <ecNumber evidence="4 11">2.4.2.21</ecNumber>
    </recommendedName>
    <alternativeName>
        <fullName evidence="9 11">N(1)-alpha-phosphoribosyltransferase</fullName>
    </alternativeName>
</protein>
<feature type="active site" description="Proton acceptor" evidence="11">
    <location>
        <position position="317"/>
    </location>
</feature>
<evidence type="ECO:0000256" key="8">
    <source>
        <dbReference type="ARBA" id="ARBA00022679"/>
    </source>
</evidence>
<dbReference type="InterPro" id="IPR003200">
    <property type="entry name" value="Nict_dMeBzImd_PRibTrfase"/>
</dbReference>
<dbReference type="SUPFAM" id="SSF52733">
    <property type="entry name" value="Nicotinate mononucleotide:5,6-dimethylbenzimidazole phosphoribosyltransferase (CobT)"/>
    <property type="match status" value="1"/>
</dbReference>
<evidence type="ECO:0000256" key="6">
    <source>
        <dbReference type="ARBA" id="ARBA00022573"/>
    </source>
</evidence>
<name>A0A1H3LLL1_9FIRM</name>
<comment type="catalytic activity">
    <reaction evidence="10 11">
        <text>5,6-dimethylbenzimidazole + nicotinate beta-D-ribonucleotide = alpha-ribazole 5'-phosphate + nicotinate + H(+)</text>
        <dbReference type="Rhea" id="RHEA:11196"/>
        <dbReference type="ChEBI" id="CHEBI:15378"/>
        <dbReference type="ChEBI" id="CHEBI:15890"/>
        <dbReference type="ChEBI" id="CHEBI:32544"/>
        <dbReference type="ChEBI" id="CHEBI:57502"/>
        <dbReference type="ChEBI" id="CHEBI:57918"/>
        <dbReference type="EC" id="2.4.2.21"/>
    </reaction>
</comment>
<dbReference type="Gene3D" id="1.10.1610.10">
    <property type="match status" value="1"/>
</dbReference>
<evidence type="ECO:0000256" key="7">
    <source>
        <dbReference type="ARBA" id="ARBA00022676"/>
    </source>
</evidence>
<evidence type="ECO:0000256" key="11">
    <source>
        <dbReference type="HAMAP-Rule" id="MF_00230"/>
    </source>
</evidence>
<dbReference type="EMBL" id="FNPV01000003">
    <property type="protein sequence ID" value="SDY65322.1"/>
    <property type="molecule type" value="Genomic_DNA"/>
</dbReference>
<dbReference type="CDD" id="cd02439">
    <property type="entry name" value="DMB-PRT_CobT"/>
    <property type="match status" value="1"/>
</dbReference>
<accession>A0A1H3LLL1</accession>
<evidence type="ECO:0000256" key="5">
    <source>
        <dbReference type="ARBA" id="ARBA00015486"/>
    </source>
</evidence>
<evidence type="ECO:0000256" key="4">
    <source>
        <dbReference type="ARBA" id="ARBA00011991"/>
    </source>
</evidence>
<organism evidence="12 13">
    <name type="scientific">Tindallia californiensis</name>
    <dbReference type="NCBI Taxonomy" id="159292"/>
    <lineage>
        <taxon>Bacteria</taxon>
        <taxon>Bacillati</taxon>
        <taxon>Bacillota</taxon>
        <taxon>Clostridia</taxon>
        <taxon>Peptostreptococcales</taxon>
        <taxon>Tindalliaceae</taxon>
        <taxon>Tindallia</taxon>
    </lineage>
</organism>
<dbReference type="GO" id="GO:0009236">
    <property type="term" value="P:cobalamin biosynthetic process"/>
    <property type="evidence" value="ECO:0007669"/>
    <property type="project" value="UniProtKB-UniRule"/>
</dbReference>
<evidence type="ECO:0000256" key="2">
    <source>
        <dbReference type="ARBA" id="ARBA00005049"/>
    </source>
</evidence>